<name>A0A7M7Q3G1_NASVI</name>
<proteinExistence type="predicted"/>
<dbReference type="Proteomes" id="UP000002358">
    <property type="component" value="Unassembled WGS sequence"/>
</dbReference>
<keyword evidence="2" id="KW-1185">Reference proteome</keyword>
<reference evidence="1" key="1">
    <citation type="submission" date="2021-01" db="UniProtKB">
        <authorList>
            <consortium name="EnsemblMetazoa"/>
        </authorList>
    </citation>
    <scope>IDENTIFICATION</scope>
</reference>
<evidence type="ECO:0000313" key="1">
    <source>
        <dbReference type="EnsemblMetazoa" id="XP_031780975"/>
    </source>
</evidence>
<dbReference type="KEGG" id="nvi:116416438"/>
<organism evidence="1 2">
    <name type="scientific">Nasonia vitripennis</name>
    <name type="common">Parasitic wasp</name>
    <dbReference type="NCBI Taxonomy" id="7425"/>
    <lineage>
        <taxon>Eukaryota</taxon>
        <taxon>Metazoa</taxon>
        <taxon>Ecdysozoa</taxon>
        <taxon>Arthropoda</taxon>
        <taxon>Hexapoda</taxon>
        <taxon>Insecta</taxon>
        <taxon>Pterygota</taxon>
        <taxon>Neoptera</taxon>
        <taxon>Endopterygota</taxon>
        <taxon>Hymenoptera</taxon>
        <taxon>Apocrita</taxon>
        <taxon>Proctotrupomorpha</taxon>
        <taxon>Chalcidoidea</taxon>
        <taxon>Pteromalidae</taxon>
        <taxon>Pteromalinae</taxon>
        <taxon>Nasonia</taxon>
    </lineage>
</organism>
<dbReference type="RefSeq" id="XP_031780975.1">
    <property type="nucleotide sequence ID" value="XM_031925115.1"/>
</dbReference>
<dbReference type="AlphaFoldDB" id="A0A7M7Q3G1"/>
<dbReference type="GeneID" id="116416438"/>
<accession>A0A7M7Q3G1</accession>
<dbReference type="EnsemblMetazoa" id="XM_031925115">
    <property type="protein sequence ID" value="XP_031780975"/>
    <property type="gene ID" value="LOC116416438"/>
</dbReference>
<dbReference type="InterPro" id="IPR032675">
    <property type="entry name" value="LRR_dom_sf"/>
</dbReference>
<sequence length="586" mass="67039">MDKVREARTQLQAYRNASSDEQLRADCFRVDLDLEQFEVFLQQALEHRETRALTSRYASSSNFPVIQDAKVPQLFVNNKPVLRLFLRDILYRVTRKKLYECLSAQGCTDFSIDSLKNTRKGSVAVISCKLLSSSCAIQIKSCKKELTFTDPRGRVSYIKTRPDQFTQQEPLPSTQPAFNKLTLLATPLVDILQCGDVIERLAHYLTYNNFLNLYTACHDDPQFHGTALPFDSCYDRYSHPNGLNRMLEDVNNFKFTSISFNTSVNIIEIPFINKLLWRCVSHRHIPDKYLRLREMDLSAVTVSKKTFDLLSDSFAINKLTLGSTPGGCGEFLTVANLESLSFVNNKNLSLKFLTREKCSSLRSLSFNNCQEVPIKHLFDFVKNNTHLAELNFSDSQGRKRHTVDLIMSIFSPSNVTEAFNFNYSACKVFRTEIIPRVVFLRTNALRTLNLENNDYFKDFVTDIIDNAPNLVELNLLGLDFNYPLLLSNLPQLRSIRMNYNHHIVNALINDGPKQTFEVFINNTWGKKRNRVINLANLAGAIHACEQIDFKFVNCRINVPTHVRQDLATHGVSLRALDNTVSLLKTL</sequence>
<dbReference type="Gene3D" id="3.80.10.10">
    <property type="entry name" value="Ribonuclease Inhibitor"/>
    <property type="match status" value="1"/>
</dbReference>
<dbReference type="SUPFAM" id="SSF52047">
    <property type="entry name" value="RNI-like"/>
    <property type="match status" value="1"/>
</dbReference>
<protein>
    <submittedName>
        <fullName evidence="1">Uncharacterized protein</fullName>
    </submittedName>
</protein>
<dbReference type="InParanoid" id="A0A7M7Q3G1"/>
<evidence type="ECO:0000313" key="2">
    <source>
        <dbReference type="Proteomes" id="UP000002358"/>
    </source>
</evidence>